<dbReference type="InterPro" id="IPR006829">
    <property type="entry name" value="LXG_dom"/>
</dbReference>
<name>A0ABS3GYG2_9ENTE</name>
<evidence type="ECO:0000313" key="3">
    <source>
        <dbReference type="EMBL" id="MBO0440295.1"/>
    </source>
</evidence>
<dbReference type="Pfam" id="PF04740">
    <property type="entry name" value="LXG"/>
    <property type="match status" value="1"/>
</dbReference>
<organism evidence="3 4">
    <name type="scientific">Candidatus Enterococcus ikei</name>
    <dbReference type="NCBI Taxonomy" id="2815326"/>
    <lineage>
        <taxon>Bacteria</taxon>
        <taxon>Bacillati</taxon>
        <taxon>Bacillota</taxon>
        <taxon>Bacilli</taxon>
        <taxon>Lactobacillales</taxon>
        <taxon>Enterococcaceae</taxon>
        <taxon>Enterococcus</taxon>
    </lineage>
</organism>
<protein>
    <recommendedName>
        <fullName evidence="2">LXG domain-containing protein</fullName>
    </recommendedName>
</protein>
<keyword evidence="4" id="KW-1185">Reference proteome</keyword>
<reference evidence="3 4" key="1">
    <citation type="submission" date="2021-03" db="EMBL/GenBank/DDBJ databases">
        <title>Enterococcal diversity collection.</title>
        <authorList>
            <person name="Gilmore M.S."/>
            <person name="Schwartzman J."/>
            <person name="Van Tyne D."/>
            <person name="Martin M."/>
            <person name="Earl A.M."/>
            <person name="Manson A.L."/>
            <person name="Straub T."/>
            <person name="Salamzade R."/>
            <person name="Saavedra J."/>
            <person name="Lebreton F."/>
            <person name="Prichula J."/>
            <person name="Schaufler K."/>
            <person name="Gaca A."/>
            <person name="Sgardioli B."/>
            <person name="Wagenaar J."/>
            <person name="Strong T."/>
        </authorList>
    </citation>
    <scope>NUCLEOTIDE SEQUENCE [LARGE SCALE GENOMIC DNA]</scope>
    <source>
        <strain evidence="3 4">DIV0869a</strain>
    </source>
</reference>
<dbReference type="EMBL" id="JAFLWD010000017">
    <property type="protein sequence ID" value="MBO0440295.1"/>
    <property type="molecule type" value="Genomic_DNA"/>
</dbReference>
<dbReference type="Proteomes" id="UP000664632">
    <property type="component" value="Unassembled WGS sequence"/>
</dbReference>
<dbReference type="PROSITE" id="PS51756">
    <property type="entry name" value="LXG"/>
    <property type="match status" value="1"/>
</dbReference>
<sequence length="520" mass="55199">MGLVYSSGDSSKLMSAMSSNLSTAKSTVSDLRSGSQRLTAAVDGRTLSGAAYNAGKGLFSELILPTISRVTTSMDGIQNDLVKYTGANAAISSEGFLDEDKLNMQMQLLKASKASLTASANAAGNLAAGNPVPGLKDMLKHAQNRLNRMANSMQDDIDKVQKKIKKLHDFSSQTNGLFSNSLNELSIAMQGVLVLSGTTVNSDGSYSLPKGTDKSWFSKMHPNSNKILGQSSTNAFLELYKQTEALLKPVKGGKTDNIKRFEMLLKLYPASVVKKLLANDEFWMLANKLPSGWQTKLINGLAKYEAFGKAVVQGKWIPKVDTLGKAYEYFGKITNPIKTWVGESLKNSQFVQGAKQWGVAKGLGTAARVATYAQLGITFVSSGVDAYGKTGSIGKGVISGGIDTMKSIGPLEGMTLGATWGTAVPGVGNVVGAAVGGAVGLVNVGIQFFWPNAYDNLKDGAYNLYDKTTGKVKDISNNIGKGVSQGVETVKNVYKDVQNAGKSIGKALSSVKFPEIKFGW</sequence>
<evidence type="ECO:0000313" key="4">
    <source>
        <dbReference type="Proteomes" id="UP000664632"/>
    </source>
</evidence>
<proteinExistence type="inferred from homology"/>
<comment type="caution">
    <text evidence="3">The sequence shown here is derived from an EMBL/GenBank/DDBJ whole genome shotgun (WGS) entry which is preliminary data.</text>
</comment>
<gene>
    <name evidence="3" type="ORF">JZO69_07985</name>
</gene>
<accession>A0ABS3GYG2</accession>
<comment type="similarity">
    <text evidence="1">In the N-terminal section; belongs to the LXG family.</text>
</comment>
<evidence type="ECO:0000256" key="1">
    <source>
        <dbReference type="ARBA" id="ARBA00034117"/>
    </source>
</evidence>
<dbReference type="RefSeq" id="WP_207112356.1">
    <property type="nucleotide sequence ID" value="NZ_JAFLWD010000017.1"/>
</dbReference>
<evidence type="ECO:0000259" key="2">
    <source>
        <dbReference type="PROSITE" id="PS51756"/>
    </source>
</evidence>
<feature type="domain" description="LXG" evidence="2">
    <location>
        <begin position="4"/>
        <end position="237"/>
    </location>
</feature>